<dbReference type="KEGG" id="cpin:CPIN18020_0640"/>
<reference evidence="2" key="1">
    <citation type="submission" date="2016-09" db="EMBL/GenBank/DDBJ databases">
        <title>Comparative genomics of the Campylobacter concisus group.</title>
        <authorList>
            <person name="Miller W.G."/>
            <person name="Yee E."/>
            <person name="Chapman M.H."/>
            <person name="Huynh S."/>
            <person name="Bono J.L."/>
            <person name="On S.L.W."/>
            <person name="StLeger J."/>
            <person name="Foster G."/>
            <person name="Parker C.T."/>
        </authorList>
    </citation>
    <scope>NUCLEOTIDE SEQUENCE [LARGE SCALE GENOMIC DNA]</scope>
    <source>
        <strain evidence="2">RM18021</strain>
    </source>
</reference>
<dbReference type="GeneID" id="59453652"/>
<sequence>MNNFFDSLKEIKKDMVKEQKSTQSKTITKEDVIAKKEKKLRDDFLAYIKDCNIKKI</sequence>
<protein>
    <submittedName>
        <fullName evidence="1">Uncharacterized protein</fullName>
    </submittedName>
</protein>
<proteinExistence type="predicted"/>
<organism evidence="1 2">
    <name type="scientific">Campylobacter pinnipediorum subsp. caledonicus</name>
    <dbReference type="NCBI Taxonomy" id="1874362"/>
    <lineage>
        <taxon>Bacteria</taxon>
        <taxon>Pseudomonadati</taxon>
        <taxon>Campylobacterota</taxon>
        <taxon>Epsilonproteobacteria</taxon>
        <taxon>Campylobacterales</taxon>
        <taxon>Campylobacteraceae</taxon>
        <taxon>Campylobacter</taxon>
    </lineage>
</organism>
<evidence type="ECO:0000313" key="2">
    <source>
        <dbReference type="Proteomes" id="UP000190868"/>
    </source>
</evidence>
<accession>A0A1S6U6T1</accession>
<dbReference type="EMBL" id="CP017258">
    <property type="protein sequence ID" value="AQW87464.1"/>
    <property type="molecule type" value="Genomic_DNA"/>
</dbReference>
<dbReference type="RefSeq" id="WP_193431652.1">
    <property type="nucleotide sequence ID" value="NZ_CP017018.1"/>
</dbReference>
<keyword evidence="2" id="KW-1185">Reference proteome</keyword>
<dbReference type="AlphaFoldDB" id="A0A1S6U6T1"/>
<gene>
    <name evidence="1" type="ORF">CPIN18021_0645</name>
</gene>
<dbReference type="Proteomes" id="UP000190868">
    <property type="component" value="Chromosome"/>
</dbReference>
<evidence type="ECO:0000313" key="1">
    <source>
        <dbReference type="EMBL" id="AQW87464.1"/>
    </source>
</evidence>
<name>A0A1S6U6T1_9BACT</name>